<evidence type="ECO:0000313" key="8">
    <source>
        <dbReference type="EMBL" id="KYB27597.1"/>
    </source>
</evidence>
<dbReference type="AlphaFoldDB" id="A0A139WIK6"/>
<keyword evidence="5" id="KW-0812">Transmembrane</keyword>
<dbReference type="EC" id="3.1.3.48" evidence="2"/>
<dbReference type="GO" id="GO:0004725">
    <property type="term" value="F:protein tyrosine phosphatase activity"/>
    <property type="evidence" value="ECO:0007669"/>
    <property type="project" value="UniProtKB-EC"/>
</dbReference>
<feature type="chain" id="PRO_5007300066" description="protein-tyrosine-phosphatase" evidence="6">
    <location>
        <begin position="21"/>
        <end position="734"/>
    </location>
</feature>
<feature type="signal peptide" evidence="6">
    <location>
        <begin position="1"/>
        <end position="20"/>
    </location>
</feature>
<keyword evidence="6" id="KW-0732">Signal</keyword>
<evidence type="ECO:0000256" key="4">
    <source>
        <dbReference type="ARBA" id="ARBA00022912"/>
    </source>
</evidence>
<evidence type="ECO:0000256" key="3">
    <source>
        <dbReference type="ARBA" id="ARBA00022801"/>
    </source>
</evidence>
<keyword evidence="5" id="KW-0472">Membrane</keyword>
<organism evidence="8 9">
    <name type="scientific">Tribolium castaneum</name>
    <name type="common">Red flour beetle</name>
    <dbReference type="NCBI Taxonomy" id="7070"/>
    <lineage>
        <taxon>Eukaryota</taxon>
        <taxon>Metazoa</taxon>
        <taxon>Ecdysozoa</taxon>
        <taxon>Arthropoda</taxon>
        <taxon>Hexapoda</taxon>
        <taxon>Insecta</taxon>
        <taxon>Pterygota</taxon>
        <taxon>Neoptera</taxon>
        <taxon>Endopterygota</taxon>
        <taxon>Coleoptera</taxon>
        <taxon>Polyphaga</taxon>
        <taxon>Cucujiformia</taxon>
        <taxon>Tenebrionidae</taxon>
        <taxon>Tenebrionidae incertae sedis</taxon>
        <taxon>Tribolium</taxon>
    </lineage>
</organism>
<evidence type="ECO:0000256" key="2">
    <source>
        <dbReference type="ARBA" id="ARBA00013064"/>
    </source>
</evidence>
<accession>A0A139WIK6</accession>
<keyword evidence="5" id="KW-1133">Transmembrane helix</keyword>
<evidence type="ECO:0000256" key="5">
    <source>
        <dbReference type="SAM" id="Phobius"/>
    </source>
</evidence>
<dbReference type="InterPro" id="IPR029021">
    <property type="entry name" value="Prot-tyrosine_phosphatase-like"/>
</dbReference>
<name>A0A139WIK6_TRICA</name>
<dbReference type="PRINTS" id="PR00700">
    <property type="entry name" value="PRTYPHPHTASE"/>
</dbReference>
<protein>
    <recommendedName>
        <fullName evidence="2">protein-tyrosine-phosphatase</fullName>
        <ecNumber evidence="2">3.1.3.48</ecNumber>
    </recommendedName>
</protein>
<dbReference type="PROSITE" id="PS50055">
    <property type="entry name" value="TYR_PHOSPHATASE_PTP"/>
    <property type="match status" value="1"/>
</dbReference>
<dbReference type="InterPro" id="IPR000242">
    <property type="entry name" value="PTP_cat"/>
</dbReference>
<dbReference type="InParanoid" id="A0A139WIK6"/>
<dbReference type="EMBL" id="KQ971342">
    <property type="protein sequence ID" value="KYB27597.1"/>
    <property type="molecule type" value="Genomic_DNA"/>
</dbReference>
<dbReference type="Gene3D" id="3.90.190.10">
    <property type="entry name" value="Protein tyrosine phosphatase superfamily"/>
    <property type="match status" value="1"/>
</dbReference>
<dbReference type="Proteomes" id="UP000007266">
    <property type="component" value="Linkage group 5"/>
</dbReference>
<evidence type="ECO:0000256" key="1">
    <source>
        <dbReference type="ARBA" id="ARBA00009580"/>
    </source>
</evidence>
<proteinExistence type="inferred from homology"/>
<dbReference type="SUPFAM" id="SSF52799">
    <property type="entry name" value="(Phosphotyrosine protein) phosphatases II"/>
    <property type="match status" value="1"/>
</dbReference>
<evidence type="ECO:0000259" key="7">
    <source>
        <dbReference type="PROSITE" id="PS50055"/>
    </source>
</evidence>
<comment type="similarity">
    <text evidence="1">Belongs to the protein-tyrosine phosphatase family.</text>
</comment>
<gene>
    <name evidence="8" type="primary">AUGUSTUS-3.0.2_34686</name>
    <name evidence="8" type="ORF">TcasGA2_TC034686</name>
</gene>
<dbReference type="PANTHER" id="PTHR19134:SF562">
    <property type="entry name" value="PROTEIN-TYROSINE-PHOSPHATASE"/>
    <property type="match status" value="1"/>
</dbReference>
<feature type="transmembrane region" description="Helical" evidence="5">
    <location>
        <begin position="585"/>
        <end position="608"/>
    </location>
</feature>
<reference evidence="8 9" key="1">
    <citation type="journal article" date="2008" name="Nature">
        <title>The genome of the model beetle and pest Tribolium castaneum.</title>
        <authorList>
            <consortium name="Tribolium Genome Sequencing Consortium"/>
            <person name="Richards S."/>
            <person name="Gibbs R.A."/>
            <person name="Weinstock G.M."/>
            <person name="Brown S.J."/>
            <person name="Denell R."/>
            <person name="Beeman R.W."/>
            <person name="Gibbs R."/>
            <person name="Beeman R.W."/>
            <person name="Brown S.J."/>
            <person name="Bucher G."/>
            <person name="Friedrich M."/>
            <person name="Grimmelikhuijzen C.J."/>
            <person name="Klingler M."/>
            <person name="Lorenzen M."/>
            <person name="Richards S."/>
            <person name="Roth S."/>
            <person name="Schroder R."/>
            <person name="Tautz D."/>
            <person name="Zdobnov E.M."/>
            <person name="Muzny D."/>
            <person name="Gibbs R.A."/>
            <person name="Weinstock G.M."/>
            <person name="Attaway T."/>
            <person name="Bell S."/>
            <person name="Buhay C.J."/>
            <person name="Chandrabose M.N."/>
            <person name="Chavez D."/>
            <person name="Clerk-Blankenburg K.P."/>
            <person name="Cree A."/>
            <person name="Dao M."/>
            <person name="Davis C."/>
            <person name="Chacko J."/>
            <person name="Dinh H."/>
            <person name="Dugan-Rocha S."/>
            <person name="Fowler G."/>
            <person name="Garner T.T."/>
            <person name="Garnes J."/>
            <person name="Gnirke A."/>
            <person name="Hawes A."/>
            <person name="Hernandez J."/>
            <person name="Hines S."/>
            <person name="Holder M."/>
            <person name="Hume J."/>
            <person name="Jhangiani S.N."/>
            <person name="Joshi V."/>
            <person name="Khan Z.M."/>
            <person name="Jackson L."/>
            <person name="Kovar C."/>
            <person name="Kowis A."/>
            <person name="Lee S."/>
            <person name="Lewis L.R."/>
            <person name="Margolis J."/>
            <person name="Morgan M."/>
            <person name="Nazareth L.V."/>
            <person name="Nguyen N."/>
            <person name="Okwuonu G."/>
            <person name="Parker D."/>
            <person name="Richards S."/>
            <person name="Ruiz S.J."/>
            <person name="Santibanez J."/>
            <person name="Savard J."/>
            <person name="Scherer S.E."/>
            <person name="Schneider B."/>
            <person name="Sodergren E."/>
            <person name="Tautz D."/>
            <person name="Vattahil S."/>
            <person name="Villasana D."/>
            <person name="White C.S."/>
            <person name="Wright R."/>
            <person name="Park Y."/>
            <person name="Beeman R.W."/>
            <person name="Lord J."/>
            <person name="Oppert B."/>
            <person name="Lorenzen M."/>
            <person name="Brown S."/>
            <person name="Wang L."/>
            <person name="Savard J."/>
            <person name="Tautz D."/>
            <person name="Richards S."/>
            <person name="Weinstock G."/>
            <person name="Gibbs R.A."/>
            <person name="Liu Y."/>
            <person name="Worley K."/>
            <person name="Weinstock G."/>
            <person name="Elsik C.G."/>
            <person name="Reese J.T."/>
            <person name="Elhaik E."/>
            <person name="Landan G."/>
            <person name="Graur D."/>
            <person name="Arensburger P."/>
            <person name="Atkinson P."/>
            <person name="Beeman R.W."/>
            <person name="Beidler J."/>
            <person name="Brown S.J."/>
            <person name="Demuth J.P."/>
            <person name="Drury D.W."/>
            <person name="Du Y.Z."/>
            <person name="Fujiwara H."/>
            <person name="Lorenzen M."/>
            <person name="Maselli V."/>
            <person name="Osanai M."/>
            <person name="Park Y."/>
            <person name="Robertson H.M."/>
            <person name="Tu Z."/>
            <person name="Wang J.J."/>
            <person name="Wang S."/>
            <person name="Richards S."/>
            <person name="Song H."/>
            <person name="Zhang L."/>
            <person name="Sodergren E."/>
            <person name="Werner D."/>
            <person name="Stanke M."/>
            <person name="Morgenstern B."/>
            <person name="Solovyev V."/>
            <person name="Kosarev P."/>
            <person name="Brown G."/>
            <person name="Chen H.C."/>
            <person name="Ermolaeva O."/>
            <person name="Hlavina W."/>
            <person name="Kapustin Y."/>
            <person name="Kiryutin B."/>
            <person name="Kitts P."/>
            <person name="Maglott D."/>
            <person name="Pruitt K."/>
            <person name="Sapojnikov V."/>
            <person name="Souvorov A."/>
            <person name="Mackey A.J."/>
            <person name="Waterhouse R.M."/>
            <person name="Wyder S."/>
            <person name="Zdobnov E.M."/>
            <person name="Zdobnov E.M."/>
            <person name="Wyder S."/>
            <person name="Kriventseva E.V."/>
            <person name="Kadowaki T."/>
            <person name="Bork P."/>
            <person name="Aranda M."/>
            <person name="Bao R."/>
            <person name="Beermann A."/>
            <person name="Berns N."/>
            <person name="Bolognesi R."/>
            <person name="Bonneton F."/>
            <person name="Bopp D."/>
            <person name="Brown S.J."/>
            <person name="Bucher G."/>
            <person name="Butts T."/>
            <person name="Chaumot A."/>
            <person name="Denell R.E."/>
            <person name="Ferrier D.E."/>
            <person name="Friedrich M."/>
            <person name="Gordon C.M."/>
            <person name="Jindra M."/>
            <person name="Klingler M."/>
            <person name="Lan Q."/>
            <person name="Lattorff H.M."/>
            <person name="Laudet V."/>
            <person name="von Levetsow C."/>
            <person name="Liu Z."/>
            <person name="Lutz R."/>
            <person name="Lynch J.A."/>
            <person name="da Fonseca R.N."/>
            <person name="Posnien N."/>
            <person name="Reuter R."/>
            <person name="Roth S."/>
            <person name="Savard J."/>
            <person name="Schinko J.B."/>
            <person name="Schmitt C."/>
            <person name="Schoppmeier M."/>
            <person name="Schroder R."/>
            <person name="Shippy T.D."/>
            <person name="Simonnet F."/>
            <person name="Marques-Souza H."/>
            <person name="Tautz D."/>
            <person name="Tomoyasu Y."/>
            <person name="Trauner J."/>
            <person name="Van der Zee M."/>
            <person name="Vervoort M."/>
            <person name="Wittkopp N."/>
            <person name="Wimmer E.A."/>
            <person name="Yang X."/>
            <person name="Jones A.K."/>
            <person name="Sattelle D.B."/>
            <person name="Ebert P.R."/>
            <person name="Nelson D."/>
            <person name="Scott J.G."/>
            <person name="Beeman R.W."/>
            <person name="Muthukrishnan S."/>
            <person name="Kramer K.J."/>
            <person name="Arakane Y."/>
            <person name="Beeman R.W."/>
            <person name="Zhu Q."/>
            <person name="Hogenkamp D."/>
            <person name="Dixit R."/>
            <person name="Oppert B."/>
            <person name="Jiang H."/>
            <person name="Zou Z."/>
            <person name="Marshall J."/>
            <person name="Elpidina E."/>
            <person name="Vinokurov K."/>
            <person name="Oppert C."/>
            <person name="Zou Z."/>
            <person name="Evans J."/>
            <person name="Lu Z."/>
            <person name="Zhao P."/>
            <person name="Sumathipala N."/>
            <person name="Altincicek B."/>
            <person name="Vilcinskas A."/>
            <person name="Williams M."/>
            <person name="Hultmark D."/>
            <person name="Hetru C."/>
            <person name="Jiang H."/>
            <person name="Grimmelikhuijzen C.J."/>
            <person name="Hauser F."/>
            <person name="Cazzamali G."/>
            <person name="Williamson M."/>
            <person name="Park Y."/>
            <person name="Li B."/>
            <person name="Tanaka Y."/>
            <person name="Predel R."/>
            <person name="Neupert S."/>
            <person name="Schachtner J."/>
            <person name="Verleyen P."/>
            <person name="Raible F."/>
            <person name="Bork P."/>
            <person name="Friedrich M."/>
            <person name="Walden K.K."/>
            <person name="Robertson H.M."/>
            <person name="Angeli S."/>
            <person name="Foret S."/>
            <person name="Bucher G."/>
            <person name="Schuetz S."/>
            <person name="Maleszka R."/>
            <person name="Wimmer E.A."/>
            <person name="Beeman R.W."/>
            <person name="Lorenzen M."/>
            <person name="Tomoyasu Y."/>
            <person name="Miller S.C."/>
            <person name="Grossmann D."/>
            <person name="Bucher G."/>
        </authorList>
    </citation>
    <scope>NUCLEOTIDE SEQUENCE [LARGE SCALE GENOMIC DNA]</scope>
    <source>
        <strain evidence="8 9">Georgia GA2</strain>
    </source>
</reference>
<reference evidence="8 9" key="2">
    <citation type="journal article" date="2010" name="Nucleic Acids Res.">
        <title>BeetleBase in 2010: revisions to provide comprehensive genomic information for Tribolium castaneum.</title>
        <authorList>
            <person name="Kim H.S."/>
            <person name="Murphy T."/>
            <person name="Xia J."/>
            <person name="Caragea D."/>
            <person name="Park Y."/>
            <person name="Beeman R.W."/>
            <person name="Lorenzen M.D."/>
            <person name="Butcher S."/>
            <person name="Manak J.R."/>
            <person name="Brown S.J."/>
        </authorList>
    </citation>
    <scope>GENOME REANNOTATION</scope>
    <source>
        <strain evidence="8 9">Georgia GA2</strain>
    </source>
</reference>
<sequence length="734" mass="84076">MFVYYNLILILLVFCEKVVSEIDTIVNEEDITCIVSGNSVYSAIDNGQINYKHLRSLHELDLNLGNDWNVTNTDHFSFQPVTDQRWENFTNERLFFLHETTQSFSVFTNKTCTFGILSKHFRQIRKFSLLDATCESPQWFHYTAVSKNNRVQIFTANGDLVLNIRTGFEPYFFRSFDSDLRIHNYSFLYSSKISNDYLISTQDVKCISMFVSVDNGCYLEFSDLSFTRVDGFNSPNSLKKWQRVELGLGVSKNASLILKKGCDDNRKIGFWAVDNIQNCGEKIRILRAIIPKDCANCTCKELDPNKENGREHHEDKEENLNRSTTKCGSKCSICHPQKGCLNQWQITAATTTPGNDLTSYVTNTIEVFQPELLFSDVTKELIVTCRFTQNVPTNTNISITVLENSSGQITEETFLNTQSNGLSYPISVDYNQEYTVEVSSKGEFQNIIFFIKVLPSSEEFSAKPFVEMCSKTCLLMIPIPKHLENIVFSVSRRNAFDEKTLKRNLLKPNGTLKMYNNMWIIKHKTVRGNTFQLEIGNGENVAVSVKNQTYVNCVFLNNLTIHPITFQEVVKDDKDKRDSAFPVSLSSLIIAGVLLLLLTIIIISVLCIKRRKGNKNTSANYVSLQRIVVNDKTLEKDDFVNILKLKIKSKNLEEEFQILSEKIYNKKSWEAGLPYDYNRVVLTKMIGVGTDDYINASYINGYDRPKSYIAAQGPKFHTVKDFWRMIGKNELKQL</sequence>
<keyword evidence="4" id="KW-0904">Protein phosphatase</keyword>
<keyword evidence="9" id="KW-1185">Reference proteome</keyword>
<dbReference type="STRING" id="7070.A0A139WIK6"/>
<dbReference type="PANTHER" id="PTHR19134">
    <property type="entry name" value="RECEPTOR-TYPE TYROSINE-PROTEIN PHOSPHATASE"/>
    <property type="match status" value="1"/>
</dbReference>
<keyword evidence="3" id="KW-0378">Hydrolase</keyword>
<evidence type="ECO:0000256" key="6">
    <source>
        <dbReference type="SAM" id="SignalP"/>
    </source>
</evidence>
<dbReference type="Pfam" id="PF00102">
    <property type="entry name" value="Y_phosphatase"/>
    <property type="match status" value="1"/>
</dbReference>
<evidence type="ECO:0000313" key="9">
    <source>
        <dbReference type="Proteomes" id="UP000007266"/>
    </source>
</evidence>
<feature type="domain" description="Tyrosine-protein phosphatase" evidence="7">
    <location>
        <begin position="673"/>
        <end position="734"/>
    </location>
</feature>
<dbReference type="InterPro" id="IPR050348">
    <property type="entry name" value="Protein-Tyr_Phosphatase"/>
</dbReference>